<evidence type="ECO:0000256" key="10">
    <source>
        <dbReference type="RuleBase" id="RU000594"/>
    </source>
</evidence>
<dbReference type="GO" id="GO:0005886">
    <property type="term" value="C:plasma membrane"/>
    <property type="evidence" value="ECO:0007669"/>
    <property type="project" value="UniProtKB-SubCell"/>
</dbReference>
<dbReference type="InterPro" id="IPR001872">
    <property type="entry name" value="Peptidase_A8"/>
</dbReference>
<organism evidence="12 13">
    <name type="scientific">Thiohalobacter thiocyanaticus</name>
    <dbReference type="NCBI Taxonomy" id="585455"/>
    <lineage>
        <taxon>Bacteria</taxon>
        <taxon>Pseudomonadati</taxon>
        <taxon>Pseudomonadota</taxon>
        <taxon>Gammaproteobacteria</taxon>
        <taxon>Thiohalobacterales</taxon>
        <taxon>Thiohalobacteraceae</taxon>
        <taxon>Thiohalobacter</taxon>
    </lineage>
</organism>
<evidence type="ECO:0000313" key="12">
    <source>
        <dbReference type="EMBL" id="BAZ93309.1"/>
    </source>
</evidence>
<keyword evidence="6 9" id="KW-0378">Hydrolase</keyword>
<dbReference type="RefSeq" id="WP_096365152.1">
    <property type="nucleotide sequence ID" value="NZ_AP018052.1"/>
</dbReference>
<comment type="caution">
    <text evidence="9">Lacks conserved residue(s) required for the propagation of feature annotation.</text>
</comment>
<dbReference type="PANTHER" id="PTHR33695">
    <property type="entry name" value="LIPOPROTEIN SIGNAL PEPTIDASE"/>
    <property type="match status" value="1"/>
</dbReference>
<dbReference type="EMBL" id="AP018052">
    <property type="protein sequence ID" value="BAZ93309.1"/>
    <property type="molecule type" value="Genomic_DNA"/>
</dbReference>
<dbReference type="PRINTS" id="PR00781">
    <property type="entry name" value="LIPOSIGPTASE"/>
</dbReference>
<comment type="catalytic activity">
    <reaction evidence="9 10">
        <text>Release of signal peptides from bacterial membrane prolipoproteins. Hydrolyzes -Xaa-Yaa-Zaa-|-(S,diacylglyceryl)Cys-, in which Xaa is hydrophobic (preferably Leu), and Yaa (Ala or Ser) and Zaa (Gly or Ala) have small, neutral side chains.</text>
        <dbReference type="EC" id="3.4.23.36"/>
    </reaction>
</comment>
<dbReference type="PANTHER" id="PTHR33695:SF1">
    <property type="entry name" value="LIPOPROTEIN SIGNAL PEPTIDASE"/>
    <property type="match status" value="1"/>
</dbReference>
<evidence type="ECO:0000256" key="7">
    <source>
        <dbReference type="ARBA" id="ARBA00022989"/>
    </source>
</evidence>
<accession>A0A1Z4VNV8</accession>
<reference evidence="12 13" key="1">
    <citation type="submission" date="2017-05" db="EMBL/GenBank/DDBJ databases">
        <title>Thiocyanate degradation by Thiohalobacter thiocyanaticus FOKN1.</title>
        <authorList>
            <person name="Oshiki M."/>
            <person name="Fukushima T."/>
            <person name="Kawano S."/>
            <person name="Nakagawa J."/>
        </authorList>
    </citation>
    <scope>NUCLEOTIDE SEQUENCE [LARGE SCALE GENOMIC DNA]</scope>
    <source>
        <strain evidence="12 13">FOKN1</strain>
    </source>
</reference>
<evidence type="ECO:0000256" key="8">
    <source>
        <dbReference type="ARBA" id="ARBA00023136"/>
    </source>
</evidence>
<dbReference type="Proteomes" id="UP000218765">
    <property type="component" value="Chromosome"/>
</dbReference>
<dbReference type="HAMAP" id="MF_00161">
    <property type="entry name" value="LspA"/>
    <property type="match status" value="1"/>
</dbReference>
<evidence type="ECO:0000256" key="11">
    <source>
        <dbReference type="RuleBase" id="RU004181"/>
    </source>
</evidence>
<proteinExistence type="inferred from homology"/>
<keyword evidence="4 9" id="KW-0812">Transmembrane</keyword>
<evidence type="ECO:0000256" key="6">
    <source>
        <dbReference type="ARBA" id="ARBA00022801"/>
    </source>
</evidence>
<dbReference type="GO" id="GO:0004190">
    <property type="term" value="F:aspartic-type endopeptidase activity"/>
    <property type="evidence" value="ECO:0007669"/>
    <property type="project" value="UniProtKB-UniRule"/>
</dbReference>
<name>A0A1Z4VNV8_9GAMM</name>
<keyword evidence="3 9" id="KW-0645">Protease</keyword>
<keyword evidence="5 9" id="KW-0064">Aspartyl protease</keyword>
<evidence type="ECO:0000313" key="13">
    <source>
        <dbReference type="Proteomes" id="UP000218765"/>
    </source>
</evidence>
<feature type="transmembrane region" description="Helical" evidence="9">
    <location>
        <begin position="63"/>
        <end position="80"/>
    </location>
</feature>
<evidence type="ECO:0000256" key="1">
    <source>
        <dbReference type="ARBA" id="ARBA00006139"/>
    </source>
</evidence>
<evidence type="ECO:0000256" key="5">
    <source>
        <dbReference type="ARBA" id="ARBA00022750"/>
    </source>
</evidence>
<protein>
    <recommendedName>
        <fullName evidence="9">Lipoprotein signal peptidase</fullName>
        <ecNumber evidence="9">3.4.23.36</ecNumber>
    </recommendedName>
    <alternativeName>
        <fullName evidence="9">Prolipoprotein signal peptidase</fullName>
    </alternativeName>
    <alternativeName>
        <fullName evidence="9">Signal peptidase II</fullName>
        <shortName evidence="9">SPase II</shortName>
    </alternativeName>
</protein>
<keyword evidence="12" id="KW-0449">Lipoprotein</keyword>
<sequence>MLRWGGLIALVVVALDQASKVWAEQALAYGRPVEVFGWFNLTLVYNRGAAFSFLSQAGGWQRGFFILVGLIAVAILISWLRKLQPQERWQGLGLALILGGAVGNLIDRARHGYVVDFIDWHYAGWHWPTFNLADSAITAGVVLLLLTLIRGSMSGEKA</sequence>
<feature type="transmembrane region" description="Helical" evidence="9">
    <location>
        <begin position="129"/>
        <end position="149"/>
    </location>
</feature>
<comment type="subcellular location">
    <subcellularLocation>
        <location evidence="9">Cell membrane</location>
        <topology evidence="9">Multi-pass membrane protein</topology>
    </subcellularLocation>
</comment>
<dbReference type="PROSITE" id="PS00855">
    <property type="entry name" value="SPASE_II"/>
    <property type="match status" value="1"/>
</dbReference>
<comment type="pathway">
    <text evidence="9">Protein modification; lipoprotein biosynthesis (signal peptide cleavage).</text>
</comment>
<evidence type="ECO:0000256" key="2">
    <source>
        <dbReference type="ARBA" id="ARBA00022475"/>
    </source>
</evidence>
<keyword evidence="7 9" id="KW-1133">Transmembrane helix</keyword>
<comment type="function">
    <text evidence="9 10">This protein specifically catalyzes the removal of signal peptides from prolipoproteins.</text>
</comment>
<dbReference type="OrthoDB" id="9810259at2"/>
<comment type="similarity">
    <text evidence="1 9 11">Belongs to the peptidase A8 family.</text>
</comment>
<dbReference type="AlphaFoldDB" id="A0A1Z4VNV8"/>
<dbReference type="Pfam" id="PF01252">
    <property type="entry name" value="Peptidase_A8"/>
    <property type="match status" value="1"/>
</dbReference>
<dbReference type="NCBIfam" id="TIGR00077">
    <property type="entry name" value="lspA"/>
    <property type="match status" value="1"/>
</dbReference>
<dbReference type="GO" id="GO:0006508">
    <property type="term" value="P:proteolysis"/>
    <property type="evidence" value="ECO:0007669"/>
    <property type="project" value="UniProtKB-KW"/>
</dbReference>
<evidence type="ECO:0000256" key="4">
    <source>
        <dbReference type="ARBA" id="ARBA00022692"/>
    </source>
</evidence>
<dbReference type="EC" id="3.4.23.36" evidence="9"/>
<gene>
    <name evidence="9" type="primary">lspA</name>
    <name evidence="12" type="ORF">FOKN1_0908</name>
</gene>
<evidence type="ECO:0000256" key="9">
    <source>
        <dbReference type="HAMAP-Rule" id="MF_00161"/>
    </source>
</evidence>
<feature type="active site" evidence="9">
    <location>
        <position position="134"/>
    </location>
</feature>
<feature type="active site" evidence="9">
    <location>
        <position position="116"/>
    </location>
</feature>
<keyword evidence="2 9" id="KW-1003">Cell membrane</keyword>
<evidence type="ECO:0000256" key="3">
    <source>
        <dbReference type="ARBA" id="ARBA00022670"/>
    </source>
</evidence>
<dbReference type="KEGG" id="ttc:FOKN1_0908"/>
<dbReference type="UniPathway" id="UPA00665"/>
<keyword evidence="8 9" id="KW-0472">Membrane</keyword>
<keyword evidence="13" id="KW-1185">Reference proteome</keyword>
<feature type="transmembrane region" description="Helical" evidence="9">
    <location>
        <begin position="92"/>
        <end position="109"/>
    </location>
</feature>